<evidence type="ECO:0000313" key="7">
    <source>
        <dbReference type="EMBL" id="WWX21247.1"/>
    </source>
</evidence>
<dbReference type="GO" id="GO:0005840">
    <property type="term" value="C:ribosome"/>
    <property type="evidence" value="ECO:0007669"/>
    <property type="project" value="UniProtKB-KW"/>
</dbReference>
<accession>A0ABZ2IRG6</accession>
<comment type="similarity">
    <text evidence="1 5 6">Belongs to the bacterial ribosomal protein bS21 family.</text>
</comment>
<proteinExistence type="inferred from homology"/>
<dbReference type="InterPro" id="IPR038380">
    <property type="entry name" value="Ribosomal_bS21_sf"/>
</dbReference>
<dbReference type="InterPro" id="IPR001911">
    <property type="entry name" value="Ribosomal_bS21"/>
</dbReference>
<dbReference type="Gene3D" id="1.20.5.1150">
    <property type="entry name" value="Ribosomal protein S8"/>
    <property type="match status" value="1"/>
</dbReference>
<evidence type="ECO:0000256" key="4">
    <source>
        <dbReference type="ARBA" id="ARBA00035135"/>
    </source>
</evidence>
<evidence type="ECO:0000256" key="6">
    <source>
        <dbReference type="RuleBase" id="RU000667"/>
    </source>
</evidence>
<keyword evidence="3 5" id="KW-0687">Ribonucleoprotein</keyword>
<dbReference type="PRINTS" id="PR00976">
    <property type="entry name" value="RIBOSOMALS21"/>
</dbReference>
<evidence type="ECO:0000256" key="5">
    <source>
        <dbReference type="HAMAP-Rule" id="MF_00358"/>
    </source>
</evidence>
<name>A0ABZ2IRG6_9BACT</name>
<evidence type="ECO:0000313" key="8">
    <source>
        <dbReference type="Proteomes" id="UP001385389"/>
    </source>
</evidence>
<dbReference type="EMBL" id="CP146609">
    <property type="protein sequence ID" value="WWX21247.1"/>
    <property type="molecule type" value="Genomic_DNA"/>
</dbReference>
<dbReference type="Pfam" id="PF01165">
    <property type="entry name" value="Ribosomal_S21"/>
    <property type="match status" value="1"/>
</dbReference>
<evidence type="ECO:0000256" key="1">
    <source>
        <dbReference type="ARBA" id="ARBA00006640"/>
    </source>
</evidence>
<dbReference type="RefSeq" id="WP_338666908.1">
    <property type="nucleotide sequence ID" value="NZ_CP146609.1"/>
</dbReference>
<sequence>MPGVYFDDNDNFDVSLRRFKKQVEKAGILSELKKRQHYEKPSVQKKKKKAAAKKRLAKKCARCAACKL</sequence>
<keyword evidence="8" id="KW-1185">Reference proteome</keyword>
<dbReference type="PANTHER" id="PTHR21109:SF22">
    <property type="entry name" value="SMALL RIBOSOMAL SUBUNIT PROTEIN BS21"/>
    <property type="match status" value="1"/>
</dbReference>
<dbReference type="NCBIfam" id="TIGR00030">
    <property type="entry name" value="S21p"/>
    <property type="match status" value="1"/>
</dbReference>
<dbReference type="PANTHER" id="PTHR21109">
    <property type="entry name" value="MITOCHONDRIAL 28S RIBOSOMAL PROTEIN S21"/>
    <property type="match status" value="1"/>
</dbReference>
<keyword evidence="2 5" id="KW-0689">Ribosomal protein</keyword>
<gene>
    <name evidence="5 7" type="primary">rpsU</name>
    <name evidence="7" type="ORF">V8V93_12400</name>
</gene>
<dbReference type="Proteomes" id="UP001385389">
    <property type="component" value="Chromosome"/>
</dbReference>
<evidence type="ECO:0000256" key="2">
    <source>
        <dbReference type="ARBA" id="ARBA00022980"/>
    </source>
</evidence>
<protein>
    <recommendedName>
        <fullName evidence="4 5">Small ribosomal subunit protein bS21</fullName>
    </recommendedName>
</protein>
<organism evidence="7 8">
    <name type="scientific">Pseudodesulfovibrio methanolicus</name>
    <dbReference type="NCBI Taxonomy" id="3126690"/>
    <lineage>
        <taxon>Bacteria</taxon>
        <taxon>Pseudomonadati</taxon>
        <taxon>Thermodesulfobacteriota</taxon>
        <taxon>Desulfovibrionia</taxon>
        <taxon>Desulfovibrionales</taxon>
        <taxon>Desulfovibrionaceae</taxon>
    </lineage>
</organism>
<reference evidence="7 8" key="1">
    <citation type="submission" date="2024-03" db="EMBL/GenBank/DDBJ databases">
        <title>Phenotype and Genome Characterization of a Sulfate-Reducing Bacterium Pseudodesulfovibrio sp. strain 5S69, isolated from Petroleum Reservoir in Tatarstan (Russia).</title>
        <authorList>
            <person name="Bidzhieva S.K."/>
            <person name="Kadnikov V."/>
            <person name="Tourova T.P."/>
            <person name="Samigullina S.R."/>
            <person name="Sokolova D.S."/>
            <person name="Poltaraus A.B."/>
            <person name="Avtukh A.N."/>
            <person name="Tereshina V.M."/>
            <person name="Mardanov A.V."/>
            <person name="Nazina T.N."/>
        </authorList>
    </citation>
    <scope>NUCLEOTIDE SEQUENCE [LARGE SCALE GENOMIC DNA]</scope>
    <source>
        <strain evidence="7 8">5S69</strain>
    </source>
</reference>
<evidence type="ECO:0000256" key="3">
    <source>
        <dbReference type="ARBA" id="ARBA00023274"/>
    </source>
</evidence>
<dbReference type="HAMAP" id="MF_00358">
    <property type="entry name" value="Ribosomal_bS21"/>
    <property type="match status" value="1"/>
</dbReference>